<evidence type="ECO:0000259" key="2">
    <source>
        <dbReference type="Pfam" id="PF13505"/>
    </source>
</evidence>
<gene>
    <name evidence="3" type="ORF">OCH7691_03238</name>
</gene>
<dbReference type="SUPFAM" id="SSF56925">
    <property type="entry name" value="OMPA-like"/>
    <property type="match status" value="1"/>
</dbReference>
<dbReference type="Proteomes" id="UP000193200">
    <property type="component" value="Unassembled WGS sequence"/>
</dbReference>
<dbReference type="InterPro" id="IPR011250">
    <property type="entry name" value="OMP/PagP_B-barrel"/>
</dbReference>
<evidence type="ECO:0000313" key="3">
    <source>
        <dbReference type="EMBL" id="SLN69863.1"/>
    </source>
</evidence>
<proteinExistence type="predicted"/>
<dbReference type="AlphaFoldDB" id="A0A1Y5TW73"/>
<dbReference type="InParanoid" id="A0A1Y5TW73"/>
<dbReference type="OrthoDB" id="5643626at2"/>
<evidence type="ECO:0000256" key="1">
    <source>
        <dbReference type="ARBA" id="ARBA00022729"/>
    </source>
</evidence>
<organism evidence="3 4">
    <name type="scientific">Oceanibacterium hippocampi</name>
    <dbReference type="NCBI Taxonomy" id="745714"/>
    <lineage>
        <taxon>Bacteria</taxon>
        <taxon>Pseudomonadati</taxon>
        <taxon>Pseudomonadota</taxon>
        <taxon>Alphaproteobacteria</taxon>
        <taxon>Sneathiellales</taxon>
        <taxon>Sneathiellaceae</taxon>
        <taxon>Oceanibacterium</taxon>
    </lineage>
</organism>
<dbReference type="EMBL" id="FWFR01000003">
    <property type="protein sequence ID" value="SLN69863.1"/>
    <property type="molecule type" value="Genomic_DNA"/>
</dbReference>
<sequence length="368" mass="39538">MGNRIAFGGALALAVTFFGAGVEASDRSYDFGYFLDPNYRGGETSRLQAAEIAAPSAYQPAAPMAIAPITDNRSYGFERFFNEPHPFAGNGYQAGGAQPPARLGLAATGTDYGASQVPNRQPVLRTTVTPDSAIYRTAASTAPLDVAENSAAASSARPHASAGDDSFFDGFYVGFGIFGSYAWVDNVEVSGSTDVNRVHDQDEVAGNTISVGYSWAASGTPIRAELEGGIRYRYDRDLRADLPGVGTVEYKDNLATVYALANVYYDFDLGDGWRPFLGAGMGFARHWSDSTRRVTPGTTLVSEDTYKTDFIWTVGAGINYNWSENWGVGLNVRYIDLGSPENGPYVNGDKVTSDYASIDILLSLLYSF</sequence>
<dbReference type="Pfam" id="PF13505">
    <property type="entry name" value="OMP_b-brl"/>
    <property type="match status" value="1"/>
</dbReference>
<feature type="domain" description="Outer membrane protein beta-barrel" evidence="2">
    <location>
        <begin position="159"/>
        <end position="347"/>
    </location>
</feature>
<dbReference type="InterPro" id="IPR027385">
    <property type="entry name" value="Beta-barrel_OMP"/>
</dbReference>
<protein>
    <recommendedName>
        <fullName evidence="2">Outer membrane protein beta-barrel domain-containing protein</fullName>
    </recommendedName>
</protein>
<reference evidence="3 4" key="1">
    <citation type="submission" date="2017-03" db="EMBL/GenBank/DDBJ databases">
        <authorList>
            <person name="Afonso C.L."/>
            <person name="Miller P.J."/>
            <person name="Scott M.A."/>
            <person name="Spackman E."/>
            <person name="Goraichik I."/>
            <person name="Dimitrov K.M."/>
            <person name="Suarez D.L."/>
            <person name="Swayne D.E."/>
        </authorList>
    </citation>
    <scope>NUCLEOTIDE SEQUENCE [LARGE SCALE GENOMIC DNA]</scope>
    <source>
        <strain evidence="3 4">CECT 7691</strain>
    </source>
</reference>
<dbReference type="Gene3D" id="2.40.160.20">
    <property type="match status" value="1"/>
</dbReference>
<evidence type="ECO:0000313" key="4">
    <source>
        <dbReference type="Proteomes" id="UP000193200"/>
    </source>
</evidence>
<accession>A0A1Y5TW73</accession>
<keyword evidence="4" id="KW-1185">Reference proteome</keyword>
<name>A0A1Y5TW73_9PROT</name>
<keyword evidence="1" id="KW-0732">Signal</keyword>